<dbReference type="PANTHER" id="PTHR13710">
    <property type="entry name" value="DNA HELICASE RECQ FAMILY MEMBER"/>
    <property type="match status" value="1"/>
</dbReference>
<dbReference type="GO" id="GO:0005694">
    <property type="term" value="C:chromosome"/>
    <property type="evidence" value="ECO:0007669"/>
    <property type="project" value="TreeGrafter"/>
</dbReference>
<organism evidence="12 13">
    <name type="scientific">Upupa epops</name>
    <name type="common">Eurasian hoopoe</name>
    <dbReference type="NCBI Taxonomy" id="57439"/>
    <lineage>
        <taxon>Eukaryota</taxon>
        <taxon>Metazoa</taxon>
        <taxon>Chordata</taxon>
        <taxon>Craniata</taxon>
        <taxon>Vertebrata</taxon>
        <taxon>Euteleostomi</taxon>
        <taxon>Archelosauria</taxon>
        <taxon>Archosauria</taxon>
        <taxon>Dinosauria</taxon>
        <taxon>Saurischia</taxon>
        <taxon>Theropoda</taxon>
        <taxon>Coelurosauria</taxon>
        <taxon>Aves</taxon>
        <taxon>Neognathae</taxon>
        <taxon>Neoaves</taxon>
        <taxon>Telluraves</taxon>
        <taxon>Coraciimorphae</taxon>
        <taxon>Bucerotiformes</taxon>
        <taxon>Upupidae</taxon>
        <taxon>Upupa</taxon>
    </lineage>
</organism>
<dbReference type="GO" id="GO:0003676">
    <property type="term" value="F:nucleic acid binding"/>
    <property type="evidence" value="ECO:0007669"/>
    <property type="project" value="InterPro"/>
</dbReference>
<feature type="non-terminal residue" evidence="12">
    <location>
        <position position="1"/>
    </location>
</feature>
<evidence type="ECO:0000256" key="3">
    <source>
        <dbReference type="ARBA" id="ARBA00022801"/>
    </source>
</evidence>
<protein>
    <recommendedName>
        <fullName evidence="8">ATP-dependent DNA helicase</fullName>
        <ecNumber evidence="8">5.6.2.4</ecNumber>
    </recommendedName>
</protein>
<feature type="non-terminal residue" evidence="12">
    <location>
        <position position="977"/>
    </location>
</feature>
<evidence type="ECO:0000259" key="10">
    <source>
        <dbReference type="PROSITE" id="PS51192"/>
    </source>
</evidence>
<dbReference type="PROSITE" id="PS51192">
    <property type="entry name" value="HELICASE_ATP_BIND_1"/>
    <property type="match status" value="1"/>
</dbReference>
<evidence type="ECO:0000256" key="7">
    <source>
        <dbReference type="ARBA" id="ARBA00034617"/>
    </source>
</evidence>
<keyword evidence="13" id="KW-1185">Reference proteome</keyword>
<dbReference type="FunFam" id="3.30.420.10:FF:000053">
    <property type="entry name" value="Werner syndrome ATP-dependent helicase homolog"/>
    <property type="match status" value="1"/>
</dbReference>
<comment type="caution">
    <text evidence="12">The sequence shown here is derived from an EMBL/GenBank/DDBJ whole genome shotgun (WGS) entry which is preliminary data.</text>
</comment>
<dbReference type="SUPFAM" id="SSF53098">
    <property type="entry name" value="Ribonuclease H-like"/>
    <property type="match status" value="1"/>
</dbReference>
<dbReference type="InterPro" id="IPR036397">
    <property type="entry name" value="RNaseH_sf"/>
</dbReference>
<dbReference type="GO" id="GO:0000724">
    <property type="term" value="P:double-strand break repair via homologous recombination"/>
    <property type="evidence" value="ECO:0007669"/>
    <property type="project" value="TreeGrafter"/>
</dbReference>
<dbReference type="NCBIfam" id="TIGR00614">
    <property type="entry name" value="recQ_fam"/>
    <property type="match status" value="1"/>
</dbReference>
<keyword evidence="3 8" id="KW-0378">Hydrolase</keyword>
<sequence>KMNKMDLLTTGLQNKYPEWMLMQSQEGVLGDKKKSTLQRSIFEDVLPFLEFCGSVVYSYEASDCSFISEDIRQSLSHGAAVGFDIEWPPSYTKGKMAKIAVIQICVSEEKCYLFHISSMSGFPKGLKRLLEDETIKKVGVGIEGDQWKLMSDFEIKLKSFVELADIANEKLKCKEIWSLNGLVKHLFGKQLLKDKSVRCSNWEAFPLSEEQKLYAATDAYAGYIIYQELQHMSNSDRKSSCVRRGNTLSEGMKGHLTSLAEEITDLASHILDFSGQLENLQRAAEILADITENIKALKNILFSSGSTSALESSCGATPTSIKAEPANIEAQEVEMPEFAEQLESDFNICSDTALTALWEEDGNEEAERSNALVEDGVAAASSKDKDGDDFMSLDITEQELEILECQAAEELDNEAVPEETVTTNNKQNVSCVIESDEELEMEMLKSLEKSLEDDTESTELTDKGALTEGESDNARKTPDTELNVSLDGGEDEGIEDQEECFFIFSLSLKDSSLPLPGESHIRCLKAYFGHSSFKPVQWKVINSVLEDRRDNLVVMATGYGKSLCYQFPPVYSGYTGIVICPLISLMEDQVLQLTMSGIPACLLGSAQSKNITEHIKVGQYRVIYMTPEFCLENLKLLQDLDQTIGITLIAVDEAHCVSEWGHDFRSCFRKLNILKKALPLVPIVALTATASSSIREDIVKCLNLKNPQVTCTSFDRPNLYLEVGQRSGNILKDLKQFLTRKGSSSVHEFEGPTIIYCPSRKVTEQVVSELAKLGVACGPYHAGMGLKQRRDTHHQFIRDEIQCVVATVAFGMGINKGDIRMVIHYGAPKDMESYYQEIGRAGRDGLPATCHVLWTATDLTFNRHLLNEISNESFRLYKLKMLAKIETYLISKSCRRKIILSHFEDKQLQKVSSGIMGTEECCDNCRSRASCCAAPNDSDCGLQDFGKQAYQLLSAVTVLEEKFGTRLPILFLRGSVS</sequence>
<dbReference type="InterPro" id="IPR012337">
    <property type="entry name" value="RNaseH-like_sf"/>
</dbReference>
<accession>A0A7K6AQ42</accession>
<dbReference type="InterPro" id="IPR014001">
    <property type="entry name" value="Helicase_ATP-bd"/>
</dbReference>
<dbReference type="SMART" id="SM00474">
    <property type="entry name" value="35EXOc"/>
    <property type="match status" value="1"/>
</dbReference>
<evidence type="ECO:0000256" key="5">
    <source>
        <dbReference type="ARBA" id="ARBA00022840"/>
    </source>
</evidence>
<dbReference type="OrthoDB" id="10261556at2759"/>
<dbReference type="Gene3D" id="3.30.420.10">
    <property type="entry name" value="Ribonuclease H-like superfamily/Ribonuclease H"/>
    <property type="match status" value="1"/>
</dbReference>
<dbReference type="EMBL" id="VZRI01004001">
    <property type="protein sequence ID" value="NWU92155.1"/>
    <property type="molecule type" value="Genomic_DNA"/>
</dbReference>
<dbReference type="PROSITE" id="PS51194">
    <property type="entry name" value="HELICASE_CTER"/>
    <property type="match status" value="1"/>
</dbReference>
<dbReference type="GO" id="GO:0008408">
    <property type="term" value="F:3'-5' exonuclease activity"/>
    <property type="evidence" value="ECO:0007669"/>
    <property type="project" value="InterPro"/>
</dbReference>
<evidence type="ECO:0000313" key="12">
    <source>
        <dbReference type="EMBL" id="NWU92155.1"/>
    </source>
</evidence>
<keyword evidence="8" id="KW-0539">Nucleus</keyword>
<feature type="domain" description="Helicase ATP-binding" evidence="10">
    <location>
        <begin position="542"/>
        <end position="708"/>
    </location>
</feature>
<dbReference type="InterPro" id="IPR002562">
    <property type="entry name" value="3'-5'_exonuclease_dom"/>
</dbReference>
<dbReference type="FunFam" id="3.40.50.300:FF:001023">
    <property type="entry name" value="Werner syndrome RecQ like helicase"/>
    <property type="match status" value="1"/>
</dbReference>
<dbReference type="GO" id="GO:0005524">
    <property type="term" value="F:ATP binding"/>
    <property type="evidence" value="ECO:0007669"/>
    <property type="project" value="UniProtKB-KW"/>
</dbReference>
<dbReference type="InterPro" id="IPR032284">
    <property type="entry name" value="RecQ_Zn-bd"/>
</dbReference>
<dbReference type="GO" id="GO:0043138">
    <property type="term" value="F:3'-5' DNA helicase activity"/>
    <property type="evidence" value="ECO:0007669"/>
    <property type="project" value="UniProtKB-EC"/>
</dbReference>
<dbReference type="SMART" id="SM00487">
    <property type="entry name" value="DEXDc"/>
    <property type="match status" value="1"/>
</dbReference>
<keyword evidence="6" id="KW-0413">Isomerase</keyword>
<evidence type="ECO:0000259" key="11">
    <source>
        <dbReference type="PROSITE" id="PS51194"/>
    </source>
</evidence>
<feature type="region of interest" description="Disordered" evidence="9">
    <location>
        <begin position="448"/>
        <end position="484"/>
    </location>
</feature>
<feature type="domain" description="Helicase C-terminal" evidence="11">
    <location>
        <begin position="733"/>
        <end position="885"/>
    </location>
</feature>
<comment type="catalytic activity">
    <reaction evidence="8">
        <text>ATP + H2O = ADP + phosphate + H(+)</text>
        <dbReference type="Rhea" id="RHEA:13065"/>
        <dbReference type="ChEBI" id="CHEBI:15377"/>
        <dbReference type="ChEBI" id="CHEBI:15378"/>
        <dbReference type="ChEBI" id="CHEBI:30616"/>
        <dbReference type="ChEBI" id="CHEBI:43474"/>
        <dbReference type="ChEBI" id="CHEBI:456216"/>
    </reaction>
</comment>
<dbReference type="Pfam" id="PF01612">
    <property type="entry name" value="DNA_pol_A_exo1"/>
    <property type="match status" value="1"/>
</dbReference>
<evidence type="ECO:0000256" key="4">
    <source>
        <dbReference type="ARBA" id="ARBA00022806"/>
    </source>
</evidence>
<dbReference type="InterPro" id="IPR004589">
    <property type="entry name" value="DNA_helicase_ATP-dep_RecQ"/>
</dbReference>
<dbReference type="GO" id="GO:0005737">
    <property type="term" value="C:cytoplasm"/>
    <property type="evidence" value="ECO:0007669"/>
    <property type="project" value="TreeGrafter"/>
</dbReference>
<dbReference type="GO" id="GO:0009378">
    <property type="term" value="F:four-way junction helicase activity"/>
    <property type="evidence" value="ECO:0007669"/>
    <property type="project" value="TreeGrafter"/>
</dbReference>
<dbReference type="Pfam" id="PF00270">
    <property type="entry name" value="DEAD"/>
    <property type="match status" value="1"/>
</dbReference>
<reference evidence="12 13" key="1">
    <citation type="submission" date="2019-09" db="EMBL/GenBank/DDBJ databases">
        <title>Bird 10,000 Genomes (B10K) Project - Family phase.</title>
        <authorList>
            <person name="Zhang G."/>
        </authorList>
    </citation>
    <scope>NUCLEOTIDE SEQUENCE [LARGE SCALE GENOMIC DNA]</scope>
    <source>
        <strain evidence="12">B10K-DU-012-37</strain>
    </source>
</reference>
<dbReference type="InterPro" id="IPR011545">
    <property type="entry name" value="DEAD/DEAH_box_helicase_dom"/>
</dbReference>
<keyword evidence="4 8" id="KW-0347">Helicase</keyword>
<comment type="subcellular location">
    <subcellularLocation>
        <location evidence="8">Nucleus</location>
    </subcellularLocation>
</comment>
<comment type="catalytic activity">
    <reaction evidence="7 8">
        <text>Couples ATP hydrolysis with the unwinding of duplex DNA by translocating in the 3'-5' direction.</text>
        <dbReference type="EC" id="5.6.2.4"/>
    </reaction>
</comment>
<dbReference type="Proteomes" id="UP000544127">
    <property type="component" value="Unassembled WGS sequence"/>
</dbReference>
<keyword evidence="5 8" id="KW-0067">ATP-binding</keyword>
<dbReference type="InterPro" id="IPR027417">
    <property type="entry name" value="P-loop_NTPase"/>
</dbReference>
<dbReference type="SMART" id="SM00490">
    <property type="entry name" value="HELICc"/>
    <property type="match status" value="1"/>
</dbReference>
<gene>
    <name evidence="12" type="primary">Wrn_0</name>
    <name evidence="12" type="ORF">UPUEPO_R14092</name>
</gene>
<dbReference type="Gene3D" id="1.10.10.10">
    <property type="entry name" value="Winged helix-like DNA-binding domain superfamily/Winged helix DNA-binding domain"/>
    <property type="match status" value="1"/>
</dbReference>
<keyword evidence="2 8" id="KW-0547">Nucleotide-binding</keyword>
<dbReference type="SUPFAM" id="SSF52540">
    <property type="entry name" value="P-loop containing nucleoside triphosphate hydrolases"/>
    <property type="match status" value="1"/>
</dbReference>
<evidence type="ECO:0000313" key="13">
    <source>
        <dbReference type="Proteomes" id="UP000544127"/>
    </source>
</evidence>
<dbReference type="Pfam" id="PF16124">
    <property type="entry name" value="RecQ_Zn_bind"/>
    <property type="match status" value="1"/>
</dbReference>
<dbReference type="FunFam" id="3.40.50.300:FF:000941">
    <property type="entry name" value="Werner syndrome RecQ like helicase"/>
    <property type="match status" value="1"/>
</dbReference>
<name>A0A7K6AQ42_UPUEP</name>
<proteinExistence type="inferred from homology"/>
<dbReference type="GO" id="GO:0000723">
    <property type="term" value="P:telomere maintenance"/>
    <property type="evidence" value="ECO:0007669"/>
    <property type="project" value="TreeGrafter"/>
</dbReference>
<dbReference type="CDD" id="cd18017">
    <property type="entry name" value="DEXHc_RecQ3"/>
    <property type="match status" value="1"/>
</dbReference>
<dbReference type="Pfam" id="PF00271">
    <property type="entry name" value="Helicase_C"/>
    <property type="match status" value="1"/>
</dbReference>
<dbReference type="Gene3D" id="3.40.50.300">
    <property type="entry name" value="P-loop containing nucleotide triphosphate hydrolases"/>
    <property type="match status" value="2"/>
</dbReference>
<dbReference type="PANTHER" id="PTHR13710:SF120">
    <property type="entry name" value="BIFUNCTIONAL 3'-5' EXONUCLEASE_ATP-DEPENDENT HELICASE WRN"/>
    <property type="match status" value="1"/>
</dbReference>
<dbReference type="CDD" id="cd18794">
    <property type="entry name" value="SF2_C_RecQ"/>
    <property type="match status" value="1"/>
</dbReference>
<dbReference type="EC" id="5.6.2.4" evidence="8"/>
<dbReference type="AlphaFoldDB" id="A0A7K6AQ42"/>
<comment type="similarity">
    <text evidence="1 8">Belongs to the helicase family. RecQ subfamily.</text>
</comment>
<evidence type="ECO:0000256" key="2">
    <source>
        <dbReference type="ARBA" id="ARBA00022741"/>
    </source>
</evidence>
<dbReference type="CDD" id="cd06141">
    <property type="entry name" value="WRN_exo"/>
    <property type="match status" value="1"/>
</dbReference>
<dbReference type="InterPro" id="IPR001650">
    <property type="entry name" value="Helicase_C-like"/>
</dbReference>
<evidence type="ECO:0000256" key="8">
    <source>
        <dbReference type="RuleBase" id="RU364117"/>
    </source>
</evidence>
<dbReference type="GO" id="GO:0005654">
    <property type="term" value="C:nucleoplasm"/>
    <property type="evidence" value="ECO:0007669"/>
    <property type="project" value="TreeGrafter"/>
</dbReference>
<evidence type="ECO:0000256" key="6">
    <source>
        <dbReference type="ARBA" id="ARBA00023235"/>
    </source>
</evidence>
<evidence type="ECO:0000256" key="9">
    <source>
        <dbReference type="SAM" id="MobiDB-lite"/>
    </source>
</evidence>
<evidence type="ECO:0000256" key="1">
    <source>
        <dbReference type="ARBA" id="ARBA00005446"/>
    </source>
</evidence>
<dbReference type="InterPro" id="IPR036388">
    <property type="entry name" value="WH-like_DNA-bd_sf"/>
</dbReference>